<evidence type="ECO:0000313" key="1">
    <source>
        <dbReference type="EMBL" id="KAJ8876231.1"/>
    </source>
</evidence>
<evidence type="ECO:0000313" key="2">
    <source>
        <dbReference type="Proteomes" id="UP001159363"/>
    </source>
</evidence>
<accession>A0ABQ9GW56</accession>
<comment type="caution">
    <text evidence="1">The sequence shown here is derived from an EMBL/GenBank/DDBJ whole genome shotgun (WGS) entry which is preliminary data.</text>
</comment>
<gene>
    <name evidence="1" type="ORF">PR048_024141</name>
</gene>
<dbReference type="Proteomes" id="UP001159363">
    <property type="component" value="Chromosome 8"/>
</dbReference>
<keyword evidence="2" id="KW-1185">Reference proteome</keyword>
<protein>
    <recommendedName>
        <fullName evidence="3">DDE Tnp4 domain-containing protein</fullName>
    </recommendedName>
</protein>
<dbReference type="EMBL" id="JARBHB010000009">
    <property type="protein sequence ID" value="KAJ8876231.1"/>
    <property type="molecule type" value="Genomic_DNA"/>
</dbReference>
<proteinExistence type="predicted"/>
<organism evidence="1 2">
    <name type="scientific">Dryococelus australis</name>
    <dbReference type="NCBI Taxonomy" id="614101"/>
    <lineage>
        <taxon>Eukaryota</taxon>
        <taxon>Metazoa</taxon>
        <taxon>Ecdysozoa</taxon>
        <taxon>Arthropoda</taxon>
        <taxon>Hexapoda</taxon>
        <taxon>Insecta</taxon>
        <taxon>Pterygota</taxon>
        <taxon>Neoptera</taxon>
        <taxon>Polyneoptera</taxon>
        <taxon>Phasmatodea</taxon>
        <taxon>Verophasmatodea</taxon>
        <taxon>Anareolatae</taxon>
        <taxon>Phasmatidae</taxon>
        <taxon>Eurycanthinae</taxon>
        <taxon>Dryococelus</taxon>
    </lineage>
</organism>
<reference evidence="1 2" key="1">
    <citation type="submission" date="2023-02" db="EMBL/GenBank/DDBJ databases">
        <title>LHISI_Scaffold_Assembly.</title>
        <authorList>
            <person name="Stuart O.P."/>
            <person name="Cleave R."/>
            <person name="Magrath M.J.L."/>
            <person name="Mikheyev A.S."/>
        </authorList>
    </citation>
    <scope>NUCLEOTIDE SEQUENCE [LARGE SCALE GENOMIC DNA]</scope>
    <source>
        <strain evidence="1">Daus_M_001</strain>
        <tissue evidence="1">Leg muscle</tissue>
    </source>
</reference>
<evidence type="ECO:0008006" key="3">
    <source>
        <dbReference type="Google" id="ProtNLM"/>
    </source>
</evidence>
<sequence>MFSRKARNASVLRDIEAAIALLLEEEADNELVNGYRRKLSFLDIPVLNLSELDTLHSISSNMLNFAIQPPDQDALKRASVGFHRKWTHPNCCGSIDEIHVRIIRPEHSGSSFYNYKDFFFSMVLLALVHNNYNFPAFGVGYYGKKRVMQGFLLDQH</sequence>
<name>A0ABQ9GW56_9NEOP</name>